<dbReference type="RefSeq" id="WP_318621210.1">
    <property type="nucleotide sequence ID" value="NZ_CP137642.1"/>
</dbReference>
<evidence type="ECO:0000313" key="2">
    <source>
        <dbReference type="EMBL" id="WOX57546.1"/>
    </source>
</evidence>
<evidence type="ECO:0000313" key="3">
    <source>
        <dbReference type="Proteomes" id="UP001305652"/>
    </source>
</evidence>
<feature type="compositionally biased region" description="Basic and acidic residues" evidence="1">
    <location>
        <begin position="40"/>
        <end position="49"/>
    </location>
</feature>
<feature type="region of interest" description="Disordered" evidence="1">
    <location>
        <begin position="31"/>
        <end position="60"/>
    </location>
</feature>
<dbReference type="GeneID" id="85733429"/>
<dbReference type="KEGG" id="mrc:R6Y96_09690"/>
<organism evidence="2 3">
    <name type="scientific">Methanoculleus receptaculi</name>
    <dbReference type="NCBI Taxonomy" id="394967"/>
    <lineage>
        <taxon>Archaea</taxon>
        <taxon>Methanobacteriati</taxon>
        <taxon>Methanobacteriota</taxon>
        <taxon>Stenosarchaea group</taxon>
        <taxon>Methanomicrobia</taxon>
        <taxon>Methanomicrobiales</taxon>
        <taxon>Methanomicrobiaceae</taxon>
        <taxon>Methanoculleus</taxon>
    </lineage>
</organism>
<dbReference type="Proteomes" id="UP001305652">
    <property type="component" value="Chromosome"/>
</dbReference>
<dbReference type="AlphaFoldDB" id="A0AAX4FUE4"/>
<dbReference type="EMBL" id="CP137642">
    <property type="protein sequence ID" value="WOX57546.1"/>
    <property type="molecule type" value="Genomic_DNA"/>
</dbReference>
<sequence length="79" mass="8816">MSPFISFFCRNLLSSHLTTIPEYCRTSIPPFGMEPGSGTAKKEEHDERGGSQNTLKQEVPLEIGPRACTGNFNPVHFYI</sequence>
<evidence type="ECO:0000256" key="1">
    <source>
        <dbReference type="SAM" id="MobiDB-lite"/>
    </source>
</evidence>
<protein>
    <submittedName>
        <fullName evidence="2">Uncharacterized protein</fullName>
    </submittedName>
</protein>
<name>A0AAX4FUE4_9EURY</name>
<proteinExistence type="predicted"/>
<keyword evidence="3" id="KW-1185">Reference proteome</keyword>
<reference evidence="2 3" key="1">
    <citation type="submission" date="2023-10" db="EMBL/GenBank/DDBJ databases">
        <title>The complete genome sequence of Methanoculleus receptaculi DSM 18860.</title>
        <authorList>
            <person name="Lai S.-J."/>
            <person name="You Y.-T."/>
            <person name="Chen S.-C."/>
        </authorList>
    </citation>
    <scope>NUCLEOTIDE SEQUENCE [LARGE SCALE GENOMIC DNA]</scope>
    <source>
        <strain evidence="2 3">DSM 18860</strain>
    </source>
</reference>
<gene>
    <name evidence="2" type="ORF">R6Y96_09690</name>
</gene>
<accession>A0AAX4FUE4</accession>